<evidence type="ECO:0000256" key="1">
    <source>
        <dbReference type="SAM" id="MobiDB-lite"/>
    </source>
</evidence>
<dbReference type="Proteomes" id="UP001295444">
    <property type="component" value="Chromosome 12"/>
</dbReference>
<reference evidence="2" key="1">
    <citation type="submission" date="2022-03" db="EMBL/GenBank/DDBJ databases">
        <authorList>
            <person name="Alioto T."/>
            <person name="Alioto T."/>
            <person name="Gomez Garrido J."/>
        </authorList>
    </citation>
    <scope>NUCLEOTIDE SEQUENCE</scope>
</reference>
<proteinExistence type="predicted"/>
<accession>A0AAD1WRU4</accession>
<evidence type="ECO:0000313" key="2">
    <source>
        <dbReference type="EMBL" id="CAH2325769.1"/>
    </source>
</evidence>
<gene>
    <name evidence="2" type="ORF">PECUL_23A057827</name>
</gene>
<dbReference type="AlphaFoldDB" id="A0AAD1WRU4"/>
<evidence type="ECO:0000313" key="3">
    <source>
        <dbReference type="Proteomes" id="UP001295444"/>
    </source>
</evidence>
<sequence length="177" mass="19022">MGYEAIPFQTLPGTYSNPTKARGMLELEPGRDGRSPGSPAGVWRPPPSGPGGSSRSTQATTVMPSWDVSYHSTAAHSQAAILQDGCRTPAACATCQQDGACCRGSHQMPSDHHGNLPQRSVEGPKGSLHHIIWFKKEYLCTWGGHHHSRGAHLIRPGNNTNDCTYIQDSPVRCNAPI</sequence>
<name>A0AAD1WRU4_PELCU</name>
<feature type="region of interest" description="Disordered" evidence="1">
    <location>
        <begin position="1"/>
        <end position="59"/>
    </location>
</feature>
<feature type="compositionally biased region" description="Basic and acidic residues" evidence="1">
    <location>
        <begin position="23"/>
        <end position="34"/>
    </location>
</feature>
<dbReference type="EMBL" id="OW240923">
    <property type="protein sequence ID" value="CAH2325769.1"/>
    <property type="molecule type" value="Genomic_DNA"/>
</dbReference>
<organism evidence="2 3">
    <name type="scientific">Pelobates cultripes</name>
    <name type="common">Western spadefoot toad</name>
    <dbReference type="NCBI Taxonomy" id="61616"/>
    <lineage>
        <taxon>Eukaryota</taxon>
        <taxon>Metazoa</taxon>
        <taxon>Chordata</taxon>
        <taxon>Craniata</taxon>
        <taxon>Vertebrata</taxon>
        <taxon>Euteleostomi</taxon>
        <taxon>Amphibia</taxon>
        <taxon>Batrachia</taxon>
        <taxon>Anura</taxon>
        <taxon>Pelobatoidea</taxon>
        <taxon>Pelobatidae</taxon>
        <taxon>Pelobates</taxon>
    </lineage>
</organism>
<keyword evidence="3" id="KW-1185">Reference proteome</keyword>
<protein>
    <submittedName>
        <fullName evidence="2">Uncharacterized protein</fullName>
    </submittedName>
</protein>